<evidence type="ECO:0000256" key="1">
    <source>
        <dbReference type="SAM" id="SignalP"/>
    </source>
</evidence>
<keyword evidence="1" id="KW-0732">Signal</keyword>
<dbReference type="PROSITE" id="PS51257">
    <property type="entry name" value="PROKAR_LIPOPROTEIN"/>
    <property type="match status" value="1"/>
</dbReference>
<evidence type="ECO:0000313" key="3">
    <source>
        <dbReference type="Proteomes" id="UP000236327"/>
    </source>
</evidence>
<protein>
    <recommendedName>
        <fullName evidence="4">Lipoprotein</fullName>
    </recommendedName>
</protein>
<accession>A0A2K2FSE4</accession>
<comment type="caution">
    <text evidence="2">The sequence shown here is derived from an EMBL/GenBank/DDBJ whole genome shotgun (WGS) entry which is preliminary data.</text>
</comment>
<keyword evidence="3" id="KW-1185">Reference proteome</keyword>
<feature type="chain" id="PRO_5014375871" description="Lipoprotein" evidence="1">
    <location>
        <begin position="26"/>
        <end position="105"/>
    </location>
</feature>
<sequence>MKRPVLLLLAALLAAPMLSGCVRTAASIVTAPVRVAGKAVDWTTTSQSEADEKRGRALRKRDEELGKLNRSYEKNLRDCQRGSDAACDRARNDYAAMQDLREKAI</sequence>
<dbReference type="EMBL" id="LYMM01000106">
    <property type="protein sequence ID" value="PNU01707.1"/>
    <property type="molecule type" value="Genomic_DNA"/>
</dbReference>
<dbReference type="AlphaFoldDB" id="A0A2K2FSE4"/>
<dbReference type="Proteomes" id="UP000236327">
    <property type="component" value="Unassembled WGS sequence"/>
</dbReference>
<dbReference type="OrthoDB" id="7428913at2"/>
<reference evidence="2 3" key="1">
    <citation type="submission" date="2016-05" db="EMBL/GenBank/DDBJ databases">
        <title>Complete genome sequence of Novosphingobium guangzhouense SA925(T).</title>
        <authorList>
            <person name="Sha S."/>
        </authorList>
    </citation>
    <scope>NUCLEOTIDE SEQUENCE [LARGE SCALE GENOMIC DNA]</scope>
    <source>
        <strain evidence="2 3">SA925</strain>
    </source>
</reference>
<gene>
    <name evidence="2" type="ORF">A8V01_11625</name>
</gene>
<evidence type="ECO:0000313" key="2">
    <source>
        <dbReference type="EMBL" id="PNU01707.1"/>
    </source>
</evidence>
<feature type="signal peptide" evidence="1">
    <location>
        <begin position="1"/>
        <end position="25"/>
    </location>
</feature>
<proteinExistence type="predicted"/>
<organism evidence="2 3">
    <name type="scientific">Novosphingobium guangzhouense</name>
    <dbReference type="NCBI Taxonomy" id="1850347"/>
    <lineage>
        <taxon>Bacteria</taxon>
        <taxon>Pseudomonadati</taxon>
        <taxon>Pseudomonadota</taxon>
        <taxon>Alphaproteobacteria</taxon>
        <taxon>Sphingomonadales</taxon>
        <taxon>Sphingomonadaceae</taxon>
        <taxon>Novosphingobium</taxon>
    </lineage>
</organism>
<name>A0A2K2FSE4_9SPHN</name>
<dbReference type="RefSeq" id="WP_103099371.1">
    <property type="nucleotide sequence ID" value="NZ_LYMM01000106.1"/>
</dbReference>
<evidence type="ECO:0008006" key="4">
    <source>
        <dbReference type="Google" id="ProtNLM"/>
    </source>
</evidence>